<gene>
    <name evidence="2" type="ORF">I303_04664</name>
    <name evidence="3" type="ORF">I303_104360</name>
</gene>
<reference evidence="3" key="2">
    <citation type="submission" date="2013-07" db="EMBL/GenBank/DDBJ databases">
        <authorList>
            <consortium name="The Broad Institute Genome Sequencing Platform"/>
            <person name="Cuomo C."/>
            <person name="Litvintseva A."/>
            <person name="Chen Y."/>
            <person name="Heitman J."/>
            <person name="Sun S."/>
            <person name="Springer D."/>
            <person name="Dromer F."/>
            <person name="Young S.K."/>
            <person name="Zeng Q."/>
            <person name="Gargeya S."/>
            <person name="Fitzgerald M."/>
            <person name="Abouelleil A."/>
            <person name="Alvarado L."/>
            <person name="Berlin A.M."/>
            <person name="Chapman S.B."/>
            <person name="Dewar J."/>
            <person name="Goldberg J."/>
            <person name="Griggs A."/>
            <person name="Gujja S."/>
            <person name="Hansen M."/>
            <person name="Howarth C."/>
            <person name="Imamovic A."/>
            <person name="Larimer J."/>
            <person name="McCowan C."/>
            <person name="Murphy C."/>
            <person name="Pearson M."/>
            <person name="Priest M."/>
            <person name="Roberts A."/>
            <person name="Saif S."/>
            <person name="Shea T."/>
            <person name="Sykes S."/>
            <person name="Wortman J."/>
            <person name="Nusbaum C."/>
            <person name="Birren B."/>
        </authorList>
    </citation>
    <scope>NUCLEOTIDE SEQUENCE</scope>
    <source>
        <strain evidence="3">CBS 10117</strain>
    </source>
</reference>
<evidence type="ECO:0000313" key="2">
    <source>
        <dbReference type="EMBL" id="OBR85329.1"/>
    </source>
</evidence>
<evidence type="ECO:0000313" key="3">
    <source>
        <dbReference type="EMBL" id="WWC61775.1"/>
    </source>
</evidence>
<dbReference type="Proteomes" id="UP000078595">
    <property type="component" value="Chromosome 5"/>
</dbReference>
<evidence type="ECO:0008006" key="5">
    <source>
        <dbReference type="Google" id="ProtNLM"/>
    </source>
</evidence>
<accession>A0A1A6A5J6</accession>
<dbReference type="GeneID" id="28968363"/>
<feature type="chain" id="PRO_5008342125" description="F-box domain-containing protein" evidence="1">
    <location>
        <begin position="20"/>
        <end position="232"/>
    </location>
</feature>
<keyword evidence="4" id="KW-1185">Reference proteome</keyword>
<evidence type="ECO:0000256" key="1">
    <source>
        <dbReference type="SAM" id="SignalP"/>
    </source>
</evidence>
<feature type="signal peptide" evidence="1">
    <location>
        <begin position="1"/>
        <end position="19"/>
    </location>
</feature>
<keyword evidence="1" id="KW-0732">Signal</keyword>
<dbReference type="AlphaFoldDB" id="A0A1A6A5J6"/>
<sequence length="232" mass="26309">MTLLRLLLLPLRWFDPHESLLFPLTGSGYSLIQINPKPRTLRLPTVVLSNISSFCDVPTLFNLIQVSCSCYDAAAPSLYRDLSITTRNSASIFRGLAQRYDGTPRSKMSLPVELKDPEALLDQPYRLFWPETPPWVMPLAPIGLSRGQHEQSDSAYPTRRSHYPKLKLLSYVRELRLVSLPPCELCRDLQGITKLLKERPADGDRPFSRVRYLHVGPQACTKRLPSQTAHGN</sequence>
<dbReference type="RefSeq" id="XP_018263171.1">
    <property type="nucleotide sequence ID" value="XM_018407960.1"/>
</dbReference>
<evidence type="ECO:0000313" key="4">
    <source>
        <dbReference type="Proteomes" id="UP000078595"/>
    </source>
</evidence>
<reference evidence="3" key="3">
    <citation type="submission" date="2024-02" db="EMBL/GenBank/DDBJ databases">
        <title>Comparative genomics of Cryptococcus and Kwoniella reveals pathogenesis evolution and contrasting modes of karyotype evolution via chromosome fusion or intercentromeric recombination.</title>
        <authorList>
            <person name="Coelho M.A."/>
            <person name="David-Palma M."/>
            <person name="Shea T."/>
            <person name="Bowers K."/>
            <person name="McGinley-Smith S."/>
            <person name="Mohammad A.W."/>
            <person name="Gnirke A."/>
            <person name="Yurkov A.M."/>
            <person name="Nowrousian M."/>
            <person name="Sun S."/>
            <person name="Cuomo C.A."/>
            <person name="Heitman J."/>
        </authorList>
    </citation>
    <scope>NUCLEOTIDE SEQUENCE</scope>
    <source>
        <strain evidence="3">CBS 10117</strain>
    </source>
</reference>
<name>A0A1A6A5J6_9TREE</name>
<organism evidence="2">
    <name type="scientific">Kwoniella dejecticola CBS 10117</name>
    <dbReference type="NCBI Taxonomy" id="1296121"/>
    <lineage>
        <taxon>Eukaryota</taxon>
        <taxon>Fungi</taxon>
        <taxon>Dikarya</taxon>
        <taxon>Basidiomycota</taxon>
        <taxon>Agaricomycotina</taxon>
        <taxon>Tremellomycetes</taxon>
        <taxon>Tremellales</taxon>
        <taxon>Cryptococcaceae</taxon>
        <taxon>Kwoniella</taxon>
    </lineage>
</organism>
<reference evidence="2" key="1">
    <citation type="submission" date="2013-07" db="EMBL/GenBank/DDBJ databases">
        <title>The Genome Sequence of Cryptococcus dejecticola CBS10117.</title>
        <authorList>
            <consortium name="The Broad Institute Genome Sequencing Platform"/>
            <person name="Cuomo C."/>
            <person name="Litvintseva A."/>
            <person name="Chen Y."/>
            <person name="Heitman J."/>
            <person name="Sun S."/>
            <person name="Springer D."/>
            <person name="Dromer F."/>
            <person name="Young S.K."/>
            <person name="Zeng Q."/>
            <person name="Gargeya S."/>
            <person name="Fitzgerald M."/>
            <person name="Abouelleil A."/>
            <person name="Alvarado L."/>
            <person name="Berlin A.M."/>
            <person name="Chapman S.B."/>
            <person name="Dewar J."/>
            <person name="Goldberg J."/>
            <person name="Griggs A."/>
            <person name="Gujja S."/>
            <person name="Hansen M."/>
            <person name="Howarth C."/>
            <person name="Imamovic A."/>
            <person name="Larimer J."/>
            <person name="McCowan C."/>
            <person name="Murphy C."/>
            <person name="Pearson M."/>
            <person name="Priest M."/>
            <person name="Roberts A."/>
            <person name="Saif S."/>
            <person name="Shea T."/>
            <person name="Sykes S."/>
            <person name="Wortman J."/>
            <person name="Nusbaum C."/>
            <person name="Birren B."/>
        </authorList>
    </citation>
    <scope>NUCLEOTIDE SEQUENCE [LARGE SCALE GENOMIC DNA]</scope>
    <source>
        <strain evidence="2">CBS 10117</strain>
    </source>
</reference>
<dbReference type="VEuPathDB" id="FungiDB:I303_04664"/>
<proteinExistence type="predicted"/>
<dbReference type="KEGG" id="kdj:28968363"/>
<dbReference type="EMBL" id="CP144534">
    <property type="protein sequence ID" value="WWC61775.1"/>
    <property type="molecule type" value="Genomic_DNA"/>
</dbReference>
<dbReference type="EMBL" id="KI894031">
    <property type="protein sequence ID" value="OBR85329.1"/>
    <property type="molecule type" value="Genomic_DNA"/>
</dbReference>
<protein>
    <recommendedName>
        <fullName evidence="5">F-box domain-containing protein</fullName>
    </recommendedName>
</protein>